<dbReference type="Proteomes" id="UP000435323">
    <property type="component" value="Unassembled WGS sequence"/>
</dbReference>
<keyword evidence="2 5" id="KW-0812">Transmembrane</keyword>
<feature type="transmembrane region" description="Helical" evidence="5">
    <location>
        <begin position="133"/>
        <end position="150"/>
    </location>
</feature>
<dbReference type="EMBL" id="WOBO01000018">
    <property type="protein sequence ID" value="MUK46644.1"/>
    <property type="molecule type" value="Genomic_DNA"/>
</dbReference>
<keyword evidence="3 5" id="KW-1133">Transmembrane helix</keyword>
<feature type="domain" description="Sodium/calcium exchanger membrane region" evidence="6">
    <location>
        <begin position="177"/>
        <end position="318"/>
    </location>
</feature>
<dbReference type="Gene3D" id="1.20.1420.30">
    <property type="entry name" value="NCX, central ion-binding region"/>
    <property type="match status" value="1"/>
</dbReference>
<organism evidence="7 8">
    <name type="scientific">Aliivibrio fischeri</name>
    <name type="common">Vibrio fischeri</name>
    <dbReference type="NCBI Taxonomy" id="668"/>
    <lineage>
        <taxon>Bacteria</taxon>
        <taxon>Pseudomonadati</taxon>
        <taxon>Pseudomonadota</taxon>
        <taxon>Gammaproteobacteria</taxon>
        <taxon>Vibrionales</taxon>
        <taxon>Vibrionaceae</taxon>
        <taxon>Aliivibrio</taxon>
    </lineage>
</organism>
<feature type="transmembrane region" description="Helical" evidence="5">
    <location>
        <begin position="177"/>
        <end position="196"/>
    </location>
</feature>
<accession>A0A6N3Z553</accession>
<comment type="caution">
    <text evidence="7">The sequence shown here is derived from an EMBL/GenBank/DDBJ whole genome shotgun (WGS) entry which is preliminary data.</text>
</comment>
<dbReference type="AlphaFoldDB" id="A0A6N3Z553"/>
<dbReference type="InterPro" id="IPR004837">
    <property type="entry name" value="NaCa_Exmemb"/>
</dbReference>
<evidence type="ECO:0000256" key="5">
    <source>
        <dbReference type="SAM" id="Phobius"/>
    </source>
</evidence>
<dbReference type="Pfam" id="PF01699">
    <property type="entry name" value="Na_Ca_ex"/>
    <property type="match status" value="2"/>
</dbReference>
<dbReference type="NCBIfam" id="TIGR00367">
    <property type="entry name" value="calcium/sodium antiporter"/>
    <property type="match status" value="1"/>
</dbReference>
<sequence>MTELLMPTLLLIVGLSLLVWGADKLVFGSAALARNYGISPLVIGMTILAMGSSAPEMMVSAAAALDGKTDTAVGNVIGSNIANIALILGITALIKPLAISSAIIRRELPLMLMVTLLAGGIMFNNYLGFYEGLLLIGLFACFIIAMLYISKNEQQNGDILLEEQESEIPEGVANGKALFWVVIGLILLPVGANMLIDNAVVIAKYFGMSDLVIGLTIIALGTSLPELAASVAGVLKGEDDMAAGNIIGSNVFNILAVMGIPALINPSEISPDLMGRDFYVMLGVSILLLIMALGKSRSINRIEGGILVTCFCVYQGYLFLNMA</sequence>
<feature type="transmembrane region" description="Helical" evidence="5">
    <location>
        <begin position="211"/>
        <end position="235"/>
    </location>
</feature>
<feature type="transmembrane region" description="Helical" evidence="5">
    <location>
        <begin position="276"/>
        <end position="294"/>
    </location>
</feature>
<feature type="transmembrane region" description="Helical" evidence="5">
    <location>
        <begin position="242"/>
        <end position="264"/>
    </location>
</feature>
<dbReference type="PANTHER" id="PTHR10846:SF8">
    <property type="entry name" value="INNER MEMBRANE PROTEIN YRBG"/>
    <property type="match status" value="1"/>
</dbReference>
<dbReference type="GO" id="GO:0005262">
    <property type="term" value="F:calcium channel activity"/>
    <property type="evidence" value="ECO:0007669"/>
    <property type="project" value="TreeGrafter"/>
</dbReference>
<evidence type="ECO:0000313" key="7">
    <source>
        <dbReference type="EMBL" id="MUK46644.1"/>
    </source>
</evidence>
<dbReference type="InterPro" id="IPR004481">
    <property type="entry name" value="K/Na/Ca-exchanger"/>
</dbReference>
<dbReference type="PANTHER" id="PTHR10846">
    <property type="entry name" value="SODIUM/POTASSIUM/CALCIUM EXCHANGER"/>
    <property type="match status" value="1"/>
</dbReference>
<reference evidence="7 8" key="1">
    <citation type="submission" date="2019-11" db="EMBL/GenBank/DDBJ databases">
        <title>Using colonization assays and comparative genomics to discover symbiosis behaviors and factors in Vibrio fischeri.</title>
        <authorList>
            <person name="Bongrand C."/>
            <person name="Moriano-Gutierrez S."/>
            <person name="Arevalo P."/>
            <person name="Mcfall-Ngai M."/>
            <person name="Visick K."/>
            <person name="Polz M.F."/>
            <person name="Ruby E.G."/>
        </authorList>
    </citation>
    <scope>NUCLEOTIDE SEQUENCE [LARGE SCALE GENOMIC DNA]</scope>
    <source>
        <strain evidence="8">emors.3.2</strain>
    </source>
</reference>
<dbReference type="InterPro" id="IPR044880">
    <property type="entry name" value="NCX_ion-bd_dom_sf"/>
</dbReference>
<name>A0A6N3Z553_ALIFS</name>
<proteinExistence type="predicted"/>
<dbReference type="Gene3D" id="6.10.280.80">
    <property type="entry name" value="NCX, peripheral helical region"/>
    <property type="match status" value="1"/>
</dbReference>
<dbReference type="GO" id="GO:0008273">
    <property type="term" value="F:calcium, potassium:sodium antiporter activity"/>
    <property type="evidence" value="ECO:0007669"/>
    <property type="project" value="TreeGrafter"/>
</dbReference>
<gene>
    <name evidence="7" type="ORF">GNP77_14765</name>
</gene>
<dbReference type="GO" id="GO:0006874">
    <property type="term" value="P:intracellular calcium ion homeostasis"/>
    <property type="evidence" value="ECO:0007669"/>
    <property type="project" value="TreeGrafter"/>
</dbReference>
<evidence type="ECO:0000256" key="3">
    <source>
        <dbReference type="ARBA" id="ARBA00022989"/>
    </source>
</evidence>
<comment type="subcellular location">
    <subcellularLocation>
        <location evidence="1">Membrane</location>
        <topology evidence="1">Multi-pass membrane protein</topology>
    </subcellularLocation>
</comment>
<protein>
    <submittedName>
        <fullName evidence="7">Calcium/sodium antiporter</fullName>
    </submittedName>
</protein>
<evidence type="ECO:0000313" key="8">
    <source>
        <dbReference type="Proteomes" id="UP000435323"/>
    </source>
</evidence>
<evidence type="ECO:0000256" key="4">
    <source>
        <dbReference type="ARBA" id="ARBA00023136"/>
    </source>
</evidence>
<feature type="domain" description="Sodium/calcium exchanger membrane region" evidence="6">
    <location>
        <begin position="8"/>
        <end position="147"/>
    </location>
</feature>
<feature type="transmembrane region" description="Helical" evidence="5">
    <location>
        <begin position="77"/>
        <end position="98"/>
    </location>
</feature>
<dbReference type="RefSeq" id="WP_155657716.1">
    <property type="nucleotide sequence ID" value="NZ_WOBO01000018.1"/>
</dbReference>
<evidence type="ECO:0000256" key="2">
    <source>
        <dbReference type="ARBA" id="ARBA00022692"/>
    </source>
</evidence>
<feature type="transmembrane region" description="Helical" evidence="5">
    <location>
        <begin position="301"/>
        <end position="320"/>
    </location>
</feature>
<feature type="transmembrane region" description="Helical" evidence="5">
    <location>
        <begin position="110"/>
        <end position="127"/>
    </location>
</feature>
<keyword evidence="4 5" id="KW-0472">Membrane</keyword>
<dbReference type="GO" id="GO:0005886">
    <property type="term" value="C:plasma membrane"/>
    <property type="evidence" value="ECO:0007669"/>
    <property type="project" value="TreeGrafter"/>
</dbReference>
<evidence type="ECO:0000259" key="6">
    <source>
        <dbReference type="Pfam" id="PF01699"/>
    </source>
</evidence>
<evidence type="ECO:0000256" key="1">
    <source>
        <dbReference type="ARBA" id="ARBA00004141"/>
    </source>
</evidence>